<dbReference type="Proteomes" id="UP000624701">
    <property type="component" value="Unassembled WGS sequence"/>
</dbReference>
<evidence type="ECO:0000313" key="3">
    <source>
        <dbReference type="Proteomes" id="UP000624701"/>
    </source>
</evidence>
<dbReference type="EMBL" id="BMDQ01000001">
    <property type="protein sequence ID" value="GGI56861.1"/>
    <property type="molecule type" value="Genomic_DNA"/>
</dbReference>
<evidence type="ECO:0000259" key="1">
    <source>
        <dbReference type="Pfam" id="PF14206"/>
    </source>
</evidence>
<organism evidence="2 3">
    <name type="scientific">Winogradskyella haliclonae</name>
    <dbReference type="NCBI Taxonomy" id="2048558"/>
    <lineage>
        <taxon>Bacteria</taxon>
        <taxon>Pseudomonadati</taxon>
        <taxon>Bacteroidota</taxon>
        <taxon>Flavobacteriia</taxon>
        <taxon>Flavobacteriales</taxon>
        <taxon>Flavobacteriaceae</taxon>
        <taxon>Winogradskyella</taxon>
    </lineage>
</organism>
<feature type="domain" description="Cysteine-rich CPCC" evidence="1">
    <location>
        <begin position="16"/>
        <end position="82"/>
    </location>
</feature>
<protein>
    <recommendedName>
        <fullName evidence="1">Cysteine-rich CPCC domain-containing protein</fullName>
    </recommendedName>
</protein>
<sequence>MKWKWYKPKSLKPKHQCPCCDYISLPERGNYLICPICFWEDDGIDIDEPNIHSGPNRMTLREGRQNFIKFGACDEKMLKNVILEKNRKNFELIKRELK</sequence>
<evidence type="ECO:0000313" key="2">
    <source>
        <dbReference type="EMBL" id="GGI56861.1"/>
    </source>
</evidence>
<reference evidence="3" key="1">
    <citation type="journal article" date="2019" name="Int. J. Syst. Evol. Microbiol.">
        <title>The Global Catalogue of Microorganisms (GCM) 10K type strain sequencing project: providing services to taxonomists for standard genome sequencing and annotation.</title>
        <authorList>
            <consortium name="The Broad Institute Genomics Platform"/>
            <consortium name="The Broad Institute Genome Sequencing Center for Infectious Disease"/>
            <person name="Wu L."/>
            <person name="Ma J."/>
        </authorList>
    </citation>
    <scope>NUCLEOTIDE SEQUENCE [LARGE SCALE GENOMIC DNA]</scope>
    <source>
        <strain evidence="3">CCM 8681</strain>
    </source>
</reference>
<dbReference type="Pfam" id="PF14206">
    <property type="entry name" value="Cys_rich_CPCC"/>
    <property type="match status" value="1"/>
</dbReference>
<accession>A0ABQ2BWL5</accession>
<gene>
    <name evidence="2" type="ORF">GCM10011444_11700</name>
</gene>
<dbReference type="InterPro" id="IPR025983">
    <property type="entry name" value="Cys_rich_CPCC"/>
</dbReference>
<name>A0ABQ2BWL5_9FLAO</name>
<proteinExistence type="predicted"/>
<keyword evidence="3" id="KW-1185">Reference proteome</keyword>
<comment type="caution">
    <text evidence="2">The sequence shown here is derived from an EMBL/GenBank/DDBJ whole genome shotgun (WGS) entry which is preliminary data.</text>
</comment>
<dbReference type="RefSeq" id="WP_188373757.1">
    <property type="nucleotide sequence ID" value="NZ_BMDQ01000001.1"/>
</dbReference>